<dbReference type="Gene3D" id="3.40.190.10">
    <property type="entry name" value="Periplasmic binding protein-like II"/>
    <property type="match status" value="2"/>
</dbReference>
<dbReference type="Proteomes" id="UP000603904">
    <property type="component" value="Unassembled WGS sequence"/>
</dbReference>
<gene>
    <name evidence="2" type="ORF">Mco01_23390</name>
</gene>
<dbReference type="InterPro" id="IPR015168">
    <property type="entry name" value="SsuA/THI5"/>
</dbReference>
<feature type="domain" description="SsuA/THI5-like" evidence="1">
    <location>
        <begin position="31"/>
        <end position="215"/>
    </location>
</feature>
<name>A0ABQ4FWZ9_9ACTN</name>
<dbReference type="EMBL" id="BOOC01000007">
    <property type="protein sequence ID" value="GIH39339.1"/>
    <property type="molecule type" value="Genomic_DNA"/>
</dbReference>
<organism evidence="2 3">
    <name type="scientific">Microbispora corallina</name>
    <dbReference type="NCBI Taxonomy" id="83302"/>
    <lineage>
        <taxon>Bacteria</taxon>
        <taxon>Bacillati</taxon>
        <taxon>Actinomycetota</taxon>
        <taxon>Actinomycetes</taxon>
        <taxon>Streptosporangiales</taxon>
        <taxon>Streptosporangiaceae</taxon>
        <taxon>Microbispora</taxon>
    </lineage>
</organism>
<dbReference type="Pfam" id="PF09084">
    <property type="entry name" value="NMT1"/>
    <property type="match status" value="1"/>
</dbReference>
<evidence type="ECO:0000313" key="2">
    <source>
        <dbReference type="EMBL" id="GIH39339.1"/>
    </source>
</evidence>
<dbReference type="PANTHER" id="PTHR30024">
    <property type="entry name" value="ALIPHATIC SULFONATES-BINDING PROTEIN-RELATED"/>
    <property type="match status" value="1"/>
</dbReference>
<evidence type="ECO:0000259" key="1">
    <source>
        <dbReference type="Pfam" id="PF09084"/>
    </source>
</evidence>
<dbReference type="RefSeq" id="WP_204056882.1">
    <property type="nucleotide sequence ID" value="NZ_BAAAGP010000015.1"/>
</dbReference>
<dbReference type="SUPFAM" id="SSF53850">
    <property type="entry name" value="Periplasmic binding protein-like II"/>
    <property type="match status" value="1"/>
</dbReference>
<protein>
    <submittedName>
        <fullName evidence="2">Sulfonate ABC transporter substrate-binding protein</fullName>
    </submittedName>
</protein>
<sequence length="308" mass="32619">MTVRIGVHNHNPSLFFLSRLEHVLDDIGEPVELYFYADPARTCDLLAEGAVDIGGTGSVPPLAGQAAGLPIVYAAVSAPRPGRAALLVAPDGPVRSVADLRDRPVALVAGSWQTHFLAALLDRHGLSYQDIEPRPAGPEAREWLRTGEVAAWVAQGADLVEAEGGLRTLSGTLGVVADRSVFTTRRDFAEGRPEAVAAVARGLRQADAWARANLREAAHLTVEAVGGSVDSWEMALARLPWRLEPVTPVFVAEQQEAADVLYAGRVLADRVRVRAAVVPSLEPYVGAALAGDPVPAAAARPPRLRSAV</sequence>
<comment type="caution">
    <text evidence="2">The sequence shown here is derived from an EMBL/GenBank/DDBJ whole genome shotgun (WGS) entry which is preliminary data.</text>
</comment>
<reference evidence="2 3" key="1">
    <citation type="submission" date="2021-01" db="EMBL/GenBank/DDBJ databases">
        <title>Whole genome shotgun sequence of Microbispora corallina NBRC 16416.</title>
        <authorList>
            <person name="Komaki H."/>
            <person name="Tamura T."/>
        </authorList>
    </citation>
    <scope>NUCLEOTIDE SEQUENCE [LARGE SCALE GENOMIC DNA]</scope>
    <source>
        <strain evidence="2 3">NBRC 16416</strain>
    </source>
</reference>
<proteinExistence type="predicted"/>
<dbReference type="PANTHER" id="PTHR30024:SF42">
    <property type="entry name" value="ALIPHATIC SULFONATES-BINDING PROTEIN-RELATED"/>
    <property type="match status" value="1"/>
</dbReference>
<accession>A0ABQ4FWZ9</accession>
<evidence type="ECO:0000313" key="3">
    <source>
        <dbReference type="Proteomes" id="UP000603904"/>
    </source>
</evidence>
<keyword evidence="3" id="KW-1185">Reference proteome</keyword>